<accession>A0A0B6Y2R6</accession>
<protein>
    <submittedName>
        <fullName evidence="1">Uncharacterized protein</fullName>
    </submittedName>
</protein>
<organism evidence="1">
    <name type="scientific">Arion vulgaris</name>
    <dbReference type="NCBI Taxonomy" id="1028688"/>
    <lineage>
        <taxon>Eukaryota</taxon>
        <taxon>Metazoa</taxon>
        <taxon>Spiralia</taxon>
        <taxon>Lophotrochozoa</taxon>
        <taxon>Mollusca</taxon>
        <taxon>Gastropoda</taxon>
        <taxon>Heterobranchia</taxon>
        <taxon>Euthyneura</taxon>
        <taxon>Panpulmonata</taxon>
        <taxon>Eupulmonata</taxon>
        <taxon>Stylommatophora</taxon>
        <taxon>Helicina</taxon>
        <taxon>Arionoidea</taxon>
        <taxon>Arionidae</taxon>
        <taxon>Arion</taxon>
    </lineage>
</organism>
<sequence>MHNHDRRIESSRSIFNRMKDIYTSRDYNDQTVKIVYMIHDFRDRVPSLCGAEVLCSPRTTKALCSCFVGHNLLFSTDS</sequence>
<proteinExistence type="predicted"/>
<evidence type="ECO:0000313" key="1">
    <source>
        <dbReference type="EMBL" id="CEK50141.1"/>
    </source>
</evidence>
<dbReference type="AlphaFoldDB" id="A0A0B6Y2R6"/>
<reference evidence="1" key="1">
    <citation type="submission" date="2014-12" db="EMBL/GenBank/DDBJ databases">
        <title>Insight into the proteome of Arion vulgaris.</title>
        <authorList>
            <person name="Aradska J."/>
            <person name="Bulat T."/>
            <person name="Smidak R."/>
            <person name="Sarate P."/>
            <person name="Gangsoo J."/>
            <person name="Sialana F."/>
            <person name="Bilban M."/>
            <person name="Lubec G."/>
        </authorList>
    </citation>
    <scope>NUCLEOTIDE SEQUENCE</scope>
    <source>
        <tissue evidence="1">Skin</tissue>
    </source>
</reference>
<gene>
    <name evidence="1" type="primary">ORF9976</name>
</gene>
<dbReference type="EMBL" id="HACG01003276">
    <property type="protein sequence ID" value="CEK50141.1"/>
    <property type="molecule type" value="Transcribed_RNA"/>
</dbReference>
<name>A0A0B6Y2R6_9EUPU</name>